<reference evidence="1" key="1">
    <citation type="journal article" date="2015" name="Nature">
        <title>Complex archaea that bridge the gap between prokaryotes and eukaryotes.</title>
        <authorList>
            <person name="Spang A."/>
            <person name="Saw J.H."/>
            <person name="Jorgensen S.L."/>
            <person name="Zaremba-Niedzwiedzka K."/>
            <person name="Martijn J."/>
            <person name="Lind A.E."/>
            <person name="van Eijk R."/>
            <person name="Schleper C."/>
            <person name="Guy L."/>
            <person name="Ettema T.J."/>
        </authorList>
    </citation>
    <scope>NUCLEOTIDE SEQUENCE</scope>
</reference>
<evidence type="ECO:0000313" key="1">
    <source>
        <dbReference type="EMBL" id="KKL54766.1"/>
    </source>
</evidence>
<gene>
    <name evidence="1" type="ORF">LCGC14_2262130</name>
</gene>
<accession>A0A0F9DLU1</accession>
<comment type="caution">
    <text evidence="1">The sequence shown here is derived from an EMBL/GenBank/DDBJ whole genome shotgun (WGS) entry which is preliminary data.</text>
</comment>
<dbReference type="EMBL" id="LAZR01031086">
    <property type="protein sequence ID" value="KKL54766.1"/>
    <property type="molecule type" value="Genomic_DNA"/>
</dbReference>
<sequence>MIGFRMHGKMLRFMISLPPKDADEFRYTPSKHRERSPAAQIEAWEQSVRQRWRALALVIKAKLEAVETGITTFEEEFMPHILLPNGETVAQHMIPQIEQAYKTGEMPSMLPMLKGHN</sequence>
<proteinExistence type="predicted"/>
<dbReference type="AlphaFoldDB" id="A0A0F9DLU1"/>
<name>A0A0F9DLU1_9ZZZZ</name>
<protein>
    <submittedName>
        <fullName evidence="1">Uncharacterized protein</fullName>
    </submittedName>
</protein>
<organism evidence="1">
    <name type="scientific">marine sediment metagenome</name>
    <dbReference type="NCBI Taxonomy" id="412755"/>
    <lineage>
        <taxon>unclassified sequences</taxon>
        <taxon>metagenomes</taxon>
        <taxon>ecological metagenomes</taxon>
    </lineage>
</organism>